<dbReference type="InterPro" id="IPR056592">
    <property type="entry name" value="Beta-prop_At3g26010-like"/>
</dbReference>
<dbReference type="PANTHER" id="PTHR35546:SF130">
    <property type="entry name" value="EXPRESSED PROTEIN"/>
    <property type="match status" value="1"/>
</dbReference>
<evidence type="ECO:0000313" key="2">
    <source>
        <dbReference type="EMBL" id="OVA08919.1"/>
    </source>
</evidence>
<evidence type="ECO:0000313" key="3">
    <source>
        <dbReference type="Proteomes" id="UP000195402"/>
    </source>
</evidence>
<comment type="caution">
    <text evidence="2">The sequence shown here is derived from an EMBL/GenBank/DDBJ whole genome shotgun (WGS) entry which is preliminary data.</text>
</comment>
<protein>
    <recommendedName>
        <fullName evidence="1">F-box protein At3g26010-like beta-propeller domain-containing protein</fullName>
    </recommendedName>
</protein>
<gene>
    <name evidence="2" type="ORF">BVC80_901g45</name>
</gene>
<dbReference type="FunCoup" id="A0A200QEM3">
    <property type="interactions" value="396"/>
</dbReference>
<sequence>MMVDSSCTTSLQPRCESSIIDYGHKYLTEGVLFEFFLRLPLKSIYKFRCASKLWLSLLSNPNFIAKWMRFNSMNLSPWAIMYYLNYPVGESNAIRLISPDLHSICHHDGFSFRFLYSKICQKQDEFIHVVGSSNGLVLYLASNYHERIGYYVCNPLTKKYISLPQLPKNISRRRWLVSHGFNCEPSSSSPMTPTTYTIVRFSIFNTDPYASTTFDIDIFSSDLGEWNTYEVSFPQQVISNYPRPPNLVIHNGVSYWIEGRNRIIAYDLTDKNKNKNGGHQCRLIDLPEKKGDDNKYHEFLGESEGLISYSRCESGELSFWILDDEVLDDFSTTTGSWVWRLVHNIKTKDMLLAENCEDWFIKELASGKTVNLEPLAFNPVHQNVLILGYNYYNMFAYNIRTRLLEVLIRDHPLYPSP</sequence>
<dbReference type="Pfam" id="PF24750">
    <property type="entry name" value="b-prop_At3g26010-like"/>
    <property type="match status" value="1"/>
</dbReference>
<dbReference type="AlphaFoldDB" id="A0A200QEM3"/>
<name>A0A200QEM3_MACCD</name>
<dbReference type="InParanoid" id="A0A200QEM3"/>
<dbReference type="EMBL" id="MVGT01002234">
    <property type="protein sequence ID" value="OVA08919.1"/>
    <property type="molecule type" value="Genomic_DNA"/>
</dbReference>
<feature type="domain" description="F-box protein At3g26010-like beta-propeller" evidence="1">
    <location>
        <begin position="123"/>
        <end position="406"/>
    </location>
</feature>
<dbReference type="InterPro" id="IPR055290">
    <property type="entry name" value="At3g26010-like"/>
</dbReference>
<evidence type="ECO:0000259" key="1">
    <source>
        <dbReference type="Pfam" id="PF24750"/>
    </source>
</evidence>
<proteinExistence type="predicted"/>
<dbReference type="Proteomes" id="UP000195402">
    <property type="component" value="Unassembled WGS sequence"/>
</dbReference>
<dbReference type="PANTHER" id="PTHR35546">
    <property type="entry name" value="F-BOX PROTEIN INTERACTION DOMAIN PROTEIN-RELATED"/>
    <property type="match status" value="1"/>
</dbReference>
<keyword evidence="3" id="KW-1185">Reference proteome</keyword>
<accession>A0A200QEM3</accession>
<dbReference type="OrthoDB" id="674184at2759"/>
<organism evidence="2 3">
    <name type="scientific">Macleaya cordata</name>
    <name type="common">Five-seeded plume-poppy</name>
    <name type="synonym">Bocconia cordata</name>
    <dbReference type="NCBI Taxonomy" id="56857"/>
    <lineage>
        <taxon>Eukaryota</taxon>
        <taxon>Viridiplantae</taxon>
        <taxon>Streptophyta</taxon>
        <taxon>Embryophyta</taxon>
        <taxon>Tracheophyta</taxon>
        <taxon>Spermatophyta</taxon>
        <taxon>Magnoliopsida</taxon>
        <taxon>Ranunculales</taxon>
        <taxon>Papaveraceae</taxon>
        <taxon>Papaveroideae</taxon>
        <taxon>Macleaya</taxon>
    </lineage>
</organism>
<reference evidence="2 3" key="1">
    <citation type="journal article" date="2017" name="Mol. Plant">
        <title>The Genome of Medicinal Plant Macleaya cordata Provides New Insights into Benzylisoquinoline Alkaloids Metabolism.</title>
        <authorList>
            <person name="Liu X."/>
            <person name="Liu Y."/>
            <person name="Huang P."/>
            <person name="Ma Y."/>
            <person name="Qing Z."/>
            <person name="Tang Q."/>
            <person name="Cao H."/>
            <person name="Cheng P."/>
            <person name="Zheng Y."/>
            <person name="Yuan Z."/>
            <person name="Zhou Y."/>
            <person name="Liu J."/>
            <person name="Tang Z."/>
            <person name="Zhuo Y."/>
            <person name="Zhang Y."/>
            <person name="Yu L."/>
            <person name="Huang J."/>
            <person name="Yang P."/>
            <person name="Peng Q."/>
            <person name="Zhang J."/>
            <person name="Jiang W."/>
            <person name="Zhang Z."/>
            <person name="Lin K."/>
            <person name="Ro D.K."/>
            <person name="Chen X."/>
            <person name="Xiong X."/>
            <person name="Shang Y."/>
            <person name="Huang S."/>
            <person name="Zeng J."/>
        </authorList>
    </citation>
    <scope>NUCLEOTIDE SEQUENCE [LARGE SCALE GENOMIC DNA]</scope>
    <source>
        <strain evidence="3">cv. BLH2017</strain>
        <tissue evidence="2">Root</tissue>
    </source>
</reference>